<dbReference type="Proteomes" id="UP000649617">
    <property type="component" value="Unassembled WGS sequence"/>
</dbReference>
<accession>A0A812K2J3</accession>
<dbReference type="OrthoDB" id="444393at2759"/>
<gene>
    <name evidence="2" type="ORF">SPIL2461_LOCUS2987</name>
</gene>
<feature type="chain" id="PRO_5032609856" description="Lipocalin/cytosolic fatty-acid binding domain-containing protein" evidence="1">
    <location>
        <begin position="18"/>
        <end position="94"/>
    </location>
</feature>
<keyword evidence="1" id="KW-0732">Signal</keyword>
<evidence type="ECO:0000313" key="3">
    <source>
        <dbReference type="Proteomes" id="UP000649617"/>
    </source>
</evidence>
<evidence type="ECO:0008006" key="4">
    <source>
        <dbReference type="Google" id="ProtNLM"/>
    </source>
</evidence>
<sequence length="94" mass="10080">LAGWLLTASFLLSSAETSFSGVWYLVNVNSVVCPGSPGYAVINMTEPTAKTHSPHILTVFRTTNASVGLHFQVTDARGKVITDQSVSWQSLGRV</sequence>
<dbReference type="EMBL" id="CAJNIZ010003433">
    <property type="protein sequence ID" value="CAE7222391.1"/>
    <property type="molecule type" value="Genomic_DNA"/>
</dbReference>
<evidence type="ECO:0000313" key="2">
    <source>
        <dbReference type="EMBL" id="CAE7222391.1"/>
    </source>
</evidence>
<dbReference type="AlphaFoldDB" id="A0A812K2J3"/>
<feature type="signal peptide" evidence="1">
    <location>
        <begin position="1"/>
        <end position="17"/>
    </location>
</feature>
<protein>
    <recommendedName>
        <fullName evidence="4">Lipocalin/cytosolic fatty-acid binding domain-containing protein</fullName>
    </recommendedName>
</protein>
<evidence type="ECO:0000256" key="1">
    <source>
        <dbReference type="SAM" id="SignalP"/>
    </source>
</evidence>
<proteinExistence type="predicted"/>
<reference evidence="2" key="1">
    <citation type="submission" date="2021-02" db="EMBL/GenBank/DDBJ databases">
        <authorList>
            <person name="Dougan E. K."/>
            <person name="Rhodes N."/>
            <person name="Thang M."/>
            <person name="Chan C."/>
        </authorList>
    </citation>
    <scope>NUCLEOTIDE SEQUENCE</scope>
</reference>
<organism evidence="2 3">
    <name type="scientific">Symbiodinium pilosum</name>
    <name type="common">Dinoflagellate</name>
    <dbReference type="NCBI Taxonomy" id="2952"/>
    <lineage>
        <taxon>Eukaryota</taxon>
        <taxon>Sar</taxon>
        <taxon>Alveolata</taxon>
        <taxon>Dinophyceae</taxon>
        <taxon>Suessiales</taxon>
        <taxon>Symbiodiniaceae</taxon>
        <taxon>Symbiodinium</taxon>
    </lineage>
</organism>
<comment type="caution">
    <text evidence="2">The sequence shown here is derived from an EMBL/GenBank/DDBJ whole genome shotgun (WGS) entry which is preliminary data.</text>
</comment>
<feature type="non-terminal residue" evidence="2">
    <location>
        <position position="94"/>
    </location>
</feature>
<name>A0A812K2J3_SYMPI</name>
<keyword evidence="3" id="KW-1185">Reference proteome</keyword>